<protein>
    <submittedName>
        <fullName evidence="2">Uncharacterized protein</fullName>
    </submittedName>
</protein>
<reference evidence="2 3" key="1">
    <citation type="submission" date="2024-11" db="EMBL/GenBank/DDBJ databases">
        <title>Chromosome-level genome assembly of Eucalyptus globulus Labill. provides insights into its genome evolution.</title>
        <authorList>
            <person name="Li X."/>
        </authorList>
    </citation>
    <scope>NUCLEOTIDE SEQUENCE [LARGE SCALE GENOMIC DNA]</scope>
    <source>
        <strain evidence="2">CL2024</strain>
        <tissue evidence="2">Fresh tender leaves</tissue>
    </source>
</reference>
<evidence type="ECO:0000256" key="1">
    <source>
        <dbReference type="SAM" id="MobiDB-lite"/>
    </source>
</evidence>
<dbReference type="AlphaFoldDB" id="A0ABD3KPM9"/>
<organism evidence="2 3">
    <name type="scientific">Eucalyptus globulus</name>
    <name type="common">Tasmanian blue gum</name>
    <dbReference type="NCBI Taxonomy" id="34317"/>
    <lineage>
        <taxon>Eukaryota</taxon>
        <taxon>Viridiplantae</taxon>
        <taxon>Streptophyta</taxon>
        <taxon>Embryophyta</taxon>
        <taxon>Tracheophyta</taxon>
        <taxon>Spermatophyta</taxon>
        <taxon>Magnoliopsida</taxon>
        <taxon>eudicotyledons</taxon>
        <taxon>Gunneridae</taxon>
        <taxon>Pentapetalae</taxon>
        <taxon>rosids</taxon>
        <taxon>malvids</taxon>
        <taxon>Myrtales</taxon>
        <taxon>Myrtaceae</taxon>
        <taxon>Myrtoideae</taxon>
        <taxon>Eucalypteae</taxon>
        <taxon>Eucalyptus</taxon>
    </lineage>
</organism>
<evidence type="ECO:0000313" key="2">
    <source>
        <dbReference type="EMBL" id="KAL3741493.1"/>
    </source>
</evidence>
<keyword evidence="3" id="KW-1185">Reference proteome</keyword>
<gene>
    <name evidence="2" type="ORF">ACJRO7_017035</name>
</gene>
<evidence type="ECO:0000313" key="3">
    <source>
        <dbReference type="Proteomes" id="UP001634007"/>
    </source>
</evidence>
<dbReference type="Proteomes" id="UP001634007">
    <property type="component" value="Unassembled WGS sequence"/>
</dbReference>
<feature type="region of interest" description="Disordered" evidence="1">
    <location>
        <begin position="32"/>
        <end position="55"/>
    </location>
</feature>
<sequence>LRELLPVAAHLHRREKGRVAFPYLRTTTHSQHVSQLTVSETSTSPHPHPTDPFGFMVSRGPAVYSVMPENSK</sequence>
<feature type="non-terminal residue" evidence="2">
    <location>
        <position position="1"/>
    </location>
</feature>
<proteinExistence type="predicted"/>
<dbReference type="EMBL" id="JBJKBG010000004">
    <property type="protein sequence ID" value="KAL3741493.1"/>
    <property type="molecule type" value="Genomic_DNA"/>
</dbReference>
<name>A0ABD3KPM9_EUCGL</name>
<accession>A0ABD3KPM9</accession>
<comment type="caution">
    <text evidence="2">The sequence shown here is derived from an EMBL/GenBank/DDBJ whole genome shotgun (WGS) entry which is preliminary data.</text>
</comment>